<dbReference type="GO" id="GO:0004674">
    <property type="term" value="F:protein serine/threonine kinase activity"/>
    <property type="evidence" value="ECO:0007669"/>
    <property type="project" value="UniProtKB-KW"/>
</dbReference>
<keyword evidence="3" id="KW-0547">Nucleotide-binding</keyword>
<feature type="compositionally biased region" description="Low complexity" evidence="6">
    <location>
        <begin position="704"/>
        <end position="715"/>
    </location>
</feature>
<comment type="caution">
    <text evidence="8">The sequence shown here is derived from an EMBL/GenBank/DDBJ whole genome shotgun (WGS) entry which is preliminary data.</text>
</comment>
<evidence type="ECO:0000256" key="2">
    <source>
        <dbReference type="ARBA" id="ARBA00022679"/>
    </source>
</evidence>
<evidence type="ECO:0000313" key="8">
    <source>
        <dbReference type="EMBL" id="ODN74533.1"/>
    </source>
</evidence>
<feature type="region of interest" description="Disordered" evidence="6">
    <location>
        <begin position="808"/>
        <end position="828"/>
    </location>
</feature>
<feature type="region of interest" description="Disordered" evidence="6">
    <location>
        <begin position="602"/>
        <end position="724"/>
    </location>
</feature>
<dbReference type="EMBL" id="AWGJ01000011">
    <property type="protein sequence ID" value="ODN74533.1"/>
    <property type="molecule type" value="Genomic_DNA"/>
</dbReference>
<proteinExistence type="predicted"/>
<evidence type="ECO:0000256" key="4">
    <source>
        <dbReference type="ARBA" id="ARBA00022777"/>
    </source>
</evidence>
<dbReference type="Gene3D" id="1.10.510.10">
    <property type="entry name" value="Transferase(Phosphotransferase) domain 1"/>
    <property type="match status" value="1"/>
</dbReference>
<dbReference type="InterPro" id="IPR000719">
    <property type="entry name" value="Prot_kinase_dom"/>
</dbReference>
<dbReference type="PROSITE" id="PS00108">
    <property type="entry name" value="PROTEIN_KINASE_ST"/>
    <property type="match status" value="1"/>
</dbReference>
<dbReference type="InterPro" id="IPR008271">
    <property type="entry name" value="Ser/Thr_kinase_AS"/>
</dbReference>
<accession>A0A1E3HDW8</accession>
<dbReference type="GO" id="GO:0005524">
    <property type="term" value="F:ATP binding"/>
    <property type="evidence" value="ECO:0007669"/>
    <property type="project" value="UniProtKB-KW"/>
</dbReference>
<evidence type="ECO:0000256" key="1">
    <source>
        <dbReference type="ARBA" id="ARBA00022527"/>
    </source>
</evidence>
<dbReference type="SUPFAM" id="SSF56112">
    <property type="entry name" value="Protein kinase-like (PK-like)"/>
    <property type="match status" value="1"/>
</dbReference>
<feature type="compositionally biased region" description="Polar residues" evidence="6">
    <location>
        <begin position="651"/>
        <end position="665"/>
    </location>
</feature>
<name>A0A1E3HDW8_9TREE</name>
<dbReference type="GeneID" id="30158215"/>
<reference evidence="8 9" key="1">
    <citation type="submission" date="2016-06" db="EMBL/GenBank/DDBJ databases">
        <title>Evolution of pathogenesis and genome organization in the Tremellales.</title>
        <authorList>
            <person name="Cuomo C."/>
            <person name="Litvintseva A."/>
            <person name="Heitman J."/>
            <person name="Chen Y."/>
            <person name="Sun S."/>
            <person name="Springer D."/>
            <person name="Dromer F."/>
            <person name="Young S."/>
            <person name="Zeng Q."/>
            <person name="Chapman S."/>
            <person name="Gujja S."/>
            <person name="Saif S."/>
            <person name="Birren B."/>
        </authorList>
    </citation>
    <scope>NUCLEOTIDE SEQUENCE [LARGE SCALE GENOMIC DNA]</scope>
    <source>
        <strain evidence="8 9">CBS 6039</strain>
    </source>
</reference>
<dbReference type="AlphaFoldDB" id="A0A1E3HDW8"/>
<dbReference type="PANTHER" id="PTHR24349">
    <property type="entry name" value="SERINE/THREONINE-PROTEIN KINASE"/>
    <property type="match status" value="1"/>
</dbReference>
<organism evidence="8 9">
    <name type="scientific">Cryptococcus amylolentus CBS 6039</name>
    <dbReference type="NCBI Taxonomy" id="1295533"/>
    <lineage>
        <taxon>Eukaryota</taxon>
        <taxon>Fungi</taxon>
        <taxon>Dikarya</taxon>
        <taxon>Basidiomycota</taxon>
        <taxon>Agaricomycotina</taxon>
        <taxon>Tremellomycetes</taxon>
        <taxon>Tremellales</taxon>
        <taxon>Cryptococcaceae</taxon>
        <taxon>Cryptococcus</taxon>
    </lineage>
</organism>
<dbReference type="SMART" id="SM00220">
    <property type="entry name" value="S_TKc"/>
    <property type="match status" value="1"/>
</dbReference>
<sequence length="941" mass="102627">MPLSNTEETKHPGAGTLYVYSVSSTRGISPAKSNRRGVSPFAVATVPKRWEDVPSAKEEPAIVATLDSLLRHGIAEYTYLPHSLAGVLGRGKFSTVYKVTGDDGKQHALKHTPLYPHHPLIAARLLREPNLLAELPRHPCLIGVNGWIRTPGHFYLVEQYVDGHLPLPSHPLPLPPSRAAYILDQLVSCVRDTLHDKGRVCHRDLKGDNVLVNVDTGDVVILDLGLATRFSMSQPKLTTCCGSPAFHSPEIVLALASPPGEVTYYGPELDIWCIALTLLSLLLQVRFPLGPKHVSTHIMRERAMDRLQELDELYPPHSPWRLKPSRSSRIVGDGMSGTSGQGVDLDFEKREWKRVRKAMEDFLEIDGVKRMEKFWAYEIGEATRQKVAAFEADQEDKKFKQISFEPADVKYTLPIYVDEDAKKKSSEVITLRNPAGESHRRVKSYIKYLLRSAGILYHVLPSPLSLPDTHPSPSSSIDSFEQPCILQLVVSIPDSAMIEPDPSPSPGWLPSILSNFKRSSTPPGNPNTRSVSVPPAKGKSHSPSPAPLGSQGGSNGGSKKDRALRCYIRLEFEDVPAPAEVYRRGSVETFTSMRDSLGLTALHQNQSSSSTSTTVSITPTQSPHPPHPQRSVSASRTTSQRPHPRRAASAIPNTSTPRLSISTQGGMPAHKTTIHNPAMMPPPSPLSRQVSLAGSPTESDPAQSHSQSCAPSRASSRSRKHSAARPSLLLQHGAYGSYQHPFRQSSLDSKIHIHLSDTRAYAVLLKALDVTPDVGVGMHQGYGDPSLSPMTIRRPSLAPSMAEGAEMVTEEDEEPQRGRARSKEDGSSLLSMHATQGEANGGQHGVKGKPAPAALSPAKSVVKLPLTNSEVVDNMTPVEVLLDEHGRDRDEVVEMEKRQRDQSRGRQRGLLDVLFGRSEGRGARSSSVPATFVGEPVGLPV</sequence>
<feature type="compositionally biased region" description="Polar residues" evidence="6">
    <location>
        <begin position="630"/>
        <end position="641"/>
    </location>
</feature>
<feature type="compositionally biased region" description="Polar residues" evidence="6">
    <location>
        <begin position="512"/>
        <end position="531"/>
    </location>
</feature>
<keyword evidence="2" id="KW-0808">Transferase</keyword>
<dbReference type="InterPro" id="IPR011009">
    <property type="entry name" value="Kinase-like_dom_sf"/>
</dbReference>
<dbReference type="Pfam" id="PF00069">
    <property type="entry name" value="Pkinase"/>
    <property type="match status" value="1"/>
</dbReference>
<feature type="compositionally biased region" description="Polar residues" evidence="6">
    <location>
        <begin position="686"/>
        <end position="703"/>
    </location>
</feature>
<dbReference type="Proteomes" id="UP000094065">
    <property type="component" value="Unassembled WGS sequence"/>
</dbReference>
<feature type="compositionally biased region" description="Basic and acidic residues" evidence="6">
    <location>
        <begin position="895"/>
        <end position="904"/>
    </location>
</feature>
<dbReference type="OrthoDB" id="5396786at2759"/>
<dbReference type="STRING" id="1295533.A0A1E3HDW8"/>
<evidence type="ECO:0000256" key="5">
    <source>
        <dbReference type="ARBA" id="ARBA00022840"/>
    </source>
</evidence>
<feature type="domain" description="Protein kinase" evidence="7">
    <location>
        <begin position="82"/>
        <end position="384"/>
    </location>
</feature>
<feature type="compositionally biased region" description="Basic and acidic residues" evidence="6">
    <location>
        <begin position="815"/>
        <end position="826"/>
    </location>
</feature>
<keyword evidence="1" id="KW-0723">Serine/threonine-protein kinase</keyword>
<protein>
    <recommendedName>
        <fullName evidence="7">Protein kinase domain-containing protein</fullName>
    </recommendedName>
</protein>
<keyword evidence="9" id="KW-1185">Reference proteome</keyword>
<dbReference type="CDD" id="cd00180">
    <property type="entry name" value="PKc"/>
    <property type="match status" value="1"/>
</dbReference>
<evidence type="ECO:0000256" key="6">
    <source>
        <dbReference type="SAM" id="MobiDB-lite"/>
    </source>
</evidence>
<feature type="region of interest" description="Disordered" evidence="6">
    <location>
        <begin position="509"/>
        <end position="560"/>
    </location>
</feature>
<dbReference type="InterPro" id="IPR050205">
    <property type="entry name" value="CDPK_Ser/Thr_kinases"/>
</dbReference>
<keyword evidence="5" id="KW-0067">ATP-binding</keyword>
<keyword evidence="4" id="KW-0418">Kinase</keyword>
<evidence type="ECO:0000256" key="3">
    <source>
        <dbReference type="ARBA" id="ARBA00022741"/>
    </source>
</evidence>
<dbReference type="RefSeq" id="XP_018990314.1">
    <property type="nucleotide sequence ID" value="XM_019141507.1"/>
</dbReference>
<evidence type="ECO:0000259" key="7">
    <source>
        <dbReference type="PROSITE" id="PS50011"/>
    </source>
</evidence>
<dbReference type="PROSITE" id="PS50011">
    <property type="entry name" value="PROTEIN_KINASE_DOM"/>
    <property type="match status" value="1"/>
</dbReference>
<feature type="compositionally biased region" description="Low complexity" evidence="6">
    <location>
        <begin position="607"/>
        <end position="621"/>
    </location>
</feature>
<feature type="region of interest" description="Disordered" evidence="6">
    <location>
        <begin position="895"/>
        <end position="941"/>
    </location>
</feature>
<gene>
    <name evidence="8" type="ORF">L202_06906</name>
</gene>
<evidence type="ECO:0000313" key="9">
    <source>
        <dbReference type="Proteomes" id="UP000094065"/>
    </source>
</evidence>